<dbReference type="PANTHER" id="PTHR10219">
    <property type="entry name" value="GLYCOLIPID TRANSFER PROTEIN-RELATED"/>
    <property type="match status" value="1"/>
</dbReference>
<evidence type="ECO:0000256" key="1">
    <source>
        <dbReference type="SAM" id="MobiDB-lite"/>
    </source>
</evidence>
<feature type="region of interest" description="Disordered" evidence="1">
    <location>
        <begin position="1"/>
        <end position="54"/>
    </location>
</feature>
<dbReference type="Pfam" id="PF08718">
    <property type="entry name" value="GLTP"/>
    <property type="match status" value="1"/>
</dbReference>
<evidence type="ECO:0000313" key="3">
    <source>
        <dbReference type="EMBL" id="KAG0719894.1"/>
    </source>
</evidence>
<protein>
    <submittedName>
        <fullName evidence="3">Ceramide-1-phosphate transfer protein</fullName>
    </submittedName>
</protein>
<evidence type="ECO:0000259" key="2">
    <source>
        <dbReference type="Pfam" id="PF08718"/>
    </source>
</evidence>
<evidence type="ECO:0000313" key="4">
    <source>
        <dbReference type="Proteomes" id="UP000770661"/>
    </source>
</evidence>
<feature type="compositionally biased region" description="Acidic residues" evidence="1">
    <location>
        <begin position="29"/>
        <end position="51"/>
    </location>
</feature>
<gene>
    <name evidence="3" type="primary">cptp_1</name>
    <name evidence="3" type="ORF">GWK47_049550</name>
</gene>
<dbReference type="OrthoDB" id="116883at2759"/>
<name>A0A8J4Y975_CHIOP</name>
<feature type="domain" description="Glycolipid transfer protein" evidence="2">
    <location>
        <begin position="75"/>
        <end position="174"/>
    </location>
</feature>
<accession>A0A8J4Y975</accession>
<proteinExistence type="predicted"/>
<dbReference type="InterPro" id="IPR036497">
    <property type="entry name" value="GLTP_sf"/>
</dbReference>
<sequence length="179" mass="20653">METPAGVEVEEVQETDKEEEADIGIVKTEDDDEEEDDEEEDDEDDDDEEDDEKKCRVDIELIRDGLTPGAEGEVPIVPYLSAYIEIYKCIKLMGPLFYFVAYDVKLKINILKKELAGKNRQHYVDVRTMIAYEKKNNLMFRPDCLSGTNALLQLHRLLEFLPDFMKELVKDDEEEPALG</sequence>
<dbReference type="AlphaFoldDB" id="A0A8J4Y975"/>
<comment type="caution">
    <text evidence="3">The sequence shown here is derived from an EMBL/GenBank/DDBJ whole genome shotgun (WGS) entry which is preliminary data.</text>
</comment>
<dbReference type="InterPro" id="IPR014830">
    <property type="entry name" value="Glycolipid_transfer_prot_dom"/>
</dbReference>
<dbReference type="SUPFAM" id="SSF110004">
    <property type="entry name" value="Glycolipid transfer protein, GLTP"/>
    <property type="match status" value="1"/>
</dbReference>
<dbReference type="GO" id="GO:0005829">
    <property type="term" value="C:cytosol"/>
    <property type="evidence" value="ECO:0007669"/>
    <property type="project" value="TreeGrafter"/>
</dbReference>
<dbReference type="GO" id="GO:0016020">
    <property type="term" value="C:membrane"/>
    <property type="evidence" value="ECO:0007669"/>
    <property type="project" value="TreeGrafter"/>
</dbReference>
<feature type="compositionally biased region" description="Acidic residues" evidence="1">
    <location>
        <begin position="8"/>
        <end position="22"/>
    </location>
</feature>
<dbReference type="EMBL" id="JACEEZ010013695">
    <property type="protein sequence ID" value="KAG0719894.1"/>
    <property type="molecule type" value="Genomic_DNA"/>
</dbReference>
<organism evidence="3 4">
    <name type="scientific">Chionoecetes opilio</name>
    <name type="common">Atlantic snow crab</name>
    <name type="synonym">Cancer opilio</name>
    <dbReference type="NCBI Taxonomy" id="41210"/>
    <lineage>
        <taxon>Eukaryota</taxon>
        <taxon>Metazoa</taxon>
        <taxon>Ecdysozoa</taxon>
        <taxon>Arthropoda</taxon>
        <taxon>Crustacea</taxon>
        <taxon>Multicrustacea</taxon>
        <taxon>Malacostraca</taxon>
        <taxon>Eumalacostraca</taxon>
        <taxon>Eucarida</taxon>
        <taxon>Decapoda</taxon>
        <taxon>Pleocyemata</taxon>
        <taxon>Brachyura</taxon>
        <taxon>Eubrachyura</taxon>
        <taxon>Majoidea</taxon>
        <taxon>Majidae</taxon>
        <taxon>Chionoecetes</taxon>
    </lineage>
</organism>
<dbReference type="Proteomes" id="UP000770661">
    <property type="component" value="Unassembled WGS sequence"/>
</dbReference>
<dbReference type="Gene3D" id="1.10.3520.10">
    <property type="entry name" value="Glycolipid transfer protein"/>
    <property type="match status" value="1"/>
</dbReference>
<dbReference type="GO" id="GO:1902387">
    <property type="term" value="F:ceramide 1-phosphate binding"/>
    <property type="evidence" value="ECO:0007669"/>
    <property type="project" value="TreeGrafter"/>
</dbReference>
<keyword evidence="4" id="KW-1185">Reference proteome</keyword>
<dbReference type="PANTHER" id="PTHR10219:SF43">
    <property type="entry name" value="GLYCOLIPID TRANSFER PROTEIN DOMAIN-CONTAINING PROTEIN"/>
    <property type="match status" value="1"/>
</dbReference>
<reference evidence="3" key="1">
    <citation type="submission" date="2020-07" db="EMBL/GenBank/DDBJ databases">
        <title>The High-quality genome of the commercially important snow crab, Chionoecetes opilio.</title>
        <authorList>
            <person name="Jeong J.-H."/>
            <person name="Ryu S."/>
        </authorList>
    </citation>
    <scope>NUCLEOTIDE SEQUENCE</scope>
    <source>
        <strain evidence="3">MADBK_172401_WGS</strain>
        <tissue evidence="3">Digestive gland</tissue>
    </source>
</reference>
<dbReference type="GO" id="GO:1902388">
    <property type="term" value="F:ceramide 1-phosphate transfer activity"/>
    <property type="evidence" value="ECO:0007669"/>
    <property type="project" value="TreeGrafter"/>
</dbReference>